<dbReference type="EMBL" id="NRQW01000746">
    <property type="protein sequence ID" value="PLZ80647.1"/>
    <property type="molecule type" value="Genomic_DNA"/>
</dbReference>
<dbReference type="Proteomes" id="UP000235036">
    <property type="component" value="Unassembled WGS sequence"/>
</dbReference>
<organism evidence="1 2">
    <name type="scientific">Fischerella muscicola CCMEE 5323</name>
    <dbReference type="NCBI Taxonomy" id="2019572"/>
    <lineage>
        <taxon>Bacteria</taxon>
        <taxon>Bacillati</taxon>
        <taxon>Cyanobacteriota</taxon>
        <taxon>Cyanophyceae</taxon>
        <taxon>Nostocales</taxon>
        <taxon>Hapalosiphonaceae</taxon>
        <taxon>Fischerella</taxon>
    </lineage>
</organism>
<evidence type="ECO:0000313" key="1">
    <source>
        <dbReference type="EMBL" id="PLZ80647.1"/>
    </source>
</evidence>
<gene>
    <name evidence="1" type="ORF">CEN44_29385</name>
</gene>
<evidence type="ECO:0000313" key="2">
    <source>
        <dbReference type="Proteomes" id="UP000235036"/>
    </source>
</evidence>
<proteinExistence type="predicted"/>
<comment type="caution">
    <text evidence="1">The sequence shown here is derived from an EMBL/GenBank/DDBJ whole genome shotgun (WGS) entry which is preliminary data.</text>
</comment>
<reference evidence="1 2" key="1">
    <citation type="submission" date="2017-08" db="EMBL/GenBank/DDBJ databases">
        <title>Genomes of Fischerella (Mastigocladus) sp. strains.</title>
        <authorList>
            <person name="Miller S.R."/>
        </authorList>
    </citation>
    <scope>NUCLEOTIDE SEQUENCE [LARGE SCALE GENOMIC DNA]</scope>
    <source>
        <strain evidence="1 2">CCMEE 5323</strain>
    </source>
</reference>
<name>A0A2N6JU60_FISMU</name>
<keyword evidence="2" id="KW-1185">Reference proteome</keyword>
<sequence>MAFSKAIATGERGLSASTLAIKICPVPPPEAIASFQCNLHNLDTRIPVKYKVFKIMPCSPRQPSYTGLKAVSPKFISGRDLGL</sequence>
<accession>A0A2N6JU60</accession>
<protein>
    <submittedName>
        <fullName evidence="1">Uncharacterized protein</fullName>
    </submittedName>
</protein>
<dbReference type="RefSeq" id="WP_016867671.1">
    <property type="nucleotide sequence ID" value="NZ_CAWNVR010000207.1"/>
</dbReference>
<dbReference type="AlphaFoldDB" id="A0A2N6JU60"/>